<dbReference type="PROSITE" id="PS01173">
    <property type="entry name" value="LIPASE_GDXG_HIS"/>
    <property type="match status" value="1"/>
</dbReference>
<proteinExistence type="inferred from homology"/>
<dbReference type="EMBL" id="QEAO01000018">
    <property type="protein sequence ID" value="TPX33702.1"/>
    <property type="molecule type" value="Genomic_DNA"/>
</dbReference>
<evidence type="ECO:0000259" key="3">
    <source>
        <dbReference type="Pfam" id="PF07859"/>
    </source>
</evidence>
<comment type="similarity">
    <text evidence="1">Belongs to the 'GDXG' lipolytic enzyme family.</text>
</comment>
<dbReference type="Pfam" id="PF07859">
    <property type="entry name" value="Abhydrolase_3"/>
    <property type="match status" value="1"/>
</dbReference>
<name>A0A507C1X2_9FUNG</name>
<dbReference type="Proteomes" id="UP000319731">
    <property type="component" value="Unassembled WGS sequence"/>
</dbReference>
<comment type="caution">
    <text evidence="4">The sequence shown here is derived from an EMBL/GenBank/DDBJ whole genome shotgun (WGS) entry which is preliminary data.</text>
</comment>
<keyword evidence="5" id="KW-1185">Reference proteome</keyword>
<feature type="domain" description="Alpha/beta hydrolase fold-3" evidence="3">
    <location>
        <begin position="168"/>
        <end position="385"/>
    </location>
</feature>
<accession>A0A507C1X2</accession>
<reference evidence="4 5" key="1">
    <citation type="journal article" date="2019" name="Sci. Rep.">
        <title>Comparative genomics of chytrid fungi reveal insights into the obligate biotrophic and pathogenic lifestyle of Synchytrium endobioticum.</title>
        <authorList>
            <person name="van de Vossenberg B.T.L.H."/>
            <person name="Warris S."/>
            <person name="Nguyen H.D.T."/>
            <person name="van Gent-Pelzer M.P.E."/>
            <person name="Joly D.L."/>
            <person name="van de Geest H.C."/>
            <person name="Bonants P.J.M."/>
            <person name="Smith D.S."/>
            <person name="Levesque C.A."/>
            <person name="van der Lee T.A.J."/>
        </authorList>
    </citation>
    <scope>NUCLEOTIDE SEQUENCE [LARGE SCALE GENOMIC DNA]</scope>
    <source>
        <strain evidence="4 5">JEL517</strain>
    </source>
</reference>
<evidence type="ECO:0000313" key="5">
    <source>
        <dbReference type="Proteomes" id="UP000319731"/>
    </source>
</evidence>
<protein>
    <recommendedName>
        <fullName evidence="3">Alpha/beta hydrolase fold-3 domain-containing protein</fullName>
    </recommendedName>
</protein>
<dbReference type="PANTHER" id="PTHR48081:SF8">
    <property type="entry name" value="ALPHA_BETA HYDROLASE FOLD-3 DOMAIN-CONTAINING PROTEIN-RELATED"/>
    <property type="match status" value="1"/>
</dbReference>
<dbReference type="OrthoDB" id="408631at2759"/>
<evidence type="ECO:0000256" key="1">
    <source>
        <dbReference type="ARBA" id="ARBA00010515"/>
    </source>
</evidence>
<dbReference type="SUPFAM" id="SSF53474">
    <property type="entry name" value="alpha/beta-Hydrolases"/>
    <property type="match status" value="1"/>
</dbReference>
<dbReference type="PANTHER" id="PTHR48081">
    <property type="entry name" value="AB HYDROLASE SUPERFAMILY PROTEIN C4A8.06C"/>
    <property type="match status" value="1"/>
</dbReference>
<dbReference type="STRING" id="1806994.A0A507C1X2"/>
<dbReference type="Gene3D" id="3.40.50.1820">
    <property type="entry name" value="alpha/beta hydrolase"/>
    <property type="match status" value="1"/>
</dbReference>
<evidence type="ECO:0000313" key="4">
    <source>
        <dbReference type="EMBL" id="TPX33702.1"/>
    </source>
</evidence>
<dbReference type="AlphaFoldDB" id="A0A507C1X2"/>
<sequence>MNIVVRSITTSYTLNKATTILPLRSLVNRAVRLNRCSSRNPNPLQLVALAAAQRRQISFQSITGGLFDMSADRRRPTWSPFETVKMNTLRSILQNQVNNIDRAQLLVNNVVMPIPPGKAFIQHLKISRKEDLVLEGMTADQCKGTFRAEWVQDQRMKLPKEAPAERIILYVHGGAYIVGSPGTHRFLTWRVSKHSQARVLAVDYRLAPKHIFPLALQDVLSAYSFLINPPLSTQHKYRPDQIVFMGDSAGGGLVWSAMLYIRDHPDEFPMPAGVAGIAPWLDLTHSMPSFLDNGKWDYLPSETKDPKHVNKDRKFPYVKSNADLPNPYVSPLYAKEEPTKPICPMLIQIGEVERLRDENLYWAMERFKNSPVRLEVYEDMVHVYHLFVTSKSIAGRSYQHLGNFVREVTSGKPFEIGTRSIMIRNQRPAYPVEKLEDPLKYVRDGLEKKGQTLEDVAKWLDEADSTRKKGESPVVGG</sequence>
<evidence type="ECO:0000256" key="2">
    <source>
        <dbReference type="ARBA" id="ARBA00022801"/>
    </source>
</evidence>
<dbReference type="InterPro" id="IPR050300">
    <property type="entry name" value="GDXG_lipolytic_enzyme"/>
</dbReference>
<dbReference type="InterPro" id="IPR013094">
    <property type="entry name" value="AB_hydrolase_3"/>
</dbReference>
<gene>
    <name evidence="4" type="ORF">SmJEL517_g03447</name>
</gene>
<keyword evidence="2" id="KW-0378">Hydrolase</keyword>
<dbReference type="GeneID" id="42004672"/>
<dbReference type="RefSeq" id="XP_031024619.1">
    <property type="nucleotide sequence ID" value="XM_031169375.1"/>
</dbReference>
<dbReference type="InterPro" id="IPR002168">
    <property type="entry name" value="Lipase_GDXG_HIS_AS"/>
</dbReference>
<dbReference type="InterPro" id="IPR029058">
    <property type="entry name" value="AB_hydrolase_fold"/>
</dbReference>
<organism evidence="4 5">
    <name type="scientific">Synchytrium microbalum</name>
    <dbReference type="NCBI Taxonomy" id="1806994"/>
    <lineage>
        <taxon>Eukaryota</taxon>
        <taxon>Fungi</taxon>
        <taxon>Fungi incertae sedis</taxon>
        <taxon>Chytridiomycota</taxon>
        <taxon>Chytridiomycota incertae sedis</taxon>
        <taxon>Chytridiomycetes</taxon>
        <taxon>Synchytriales</taxon>
        <taxon>Synchytriaceae</taxon>
        <taxon>Synchytrium</taxon>
    </lineage>
</organism>
<dbReference type="GO" id="GO:0016787">
    <property type="term" value="F:hydrolase activity"/>
    <property type="evidence" value="ECO:0007669"/>
    <property type="project" value="UniProtKB-KW"/>
</dbReference>